<evidence type="ECO:0000313" key="2">
    <source>
        <dbReference type="EMBL" id="VFJ13443.1"/>
    </source>
</evidence>
<dbReference type="AlphaFoldDB" id="A0A484I9L4"/>
<keyword evidence="2" id="KW-0560">Oxidoreductase</keyword>
<name>A0A484I9L4_9ARCH</name>
<dbReference type="Pfam" id="PF19583">
    <property type="entry name" value="ODP"/>
    <property type="match status" value="1"/>
</dbReference>
<proteinExistence type="predicted"/>
<dbReference type="EC" id="1.6.3.-" evidence="2"/>
<gene>
    <name evidence="2" type="primary">fprA</name>
    <name evidence="2" type="ORF">NFRAN_1121</name>
</gene>
<dbReference type="SMART" id="SM00849">
    <property type="entry name" value="Lactamase_B"/>
    <property type="match status" value="1"/>
</dbReference>
<reference evidence="2 3" key="1">
    <citation type="submission" date="2019-02" db="EMBL/GenBank/DDBJ databases">
        <authorList>
            <person name="Lehtovirta-Morley E L."/>
        </authorList>
    </citation>
    <scope>NUCLEOTIDE SEQUENCE [LARGE SCALE GENOMIC DNA]</scope>
    <source>
        <strain evidence="2">NFRAN1</strain>
    </source>
</reference>
<dbReference type="EMBL" id="LR216287">
    <property type="protein sequence ID" value="VFJ13443.1"/>
    <property type="molecule type" value="Genomic_DNA"/>
</dbReference>
<dbReference type="InterPro" id="IPR045761">
    <property type="entry name" value="ODP_dom"/>
</dbReference>
<evidence type="ECO:0000259" key="1">
    <source>
        <dbReference type="SMART" id="SM00849"/>
    </source>
</evidence>
<sequence length="266" mass="30349">MAIECMPEVSKTILNPKDVDVFISEISDGIYRICGLVDTYGITFNQFLIDDARPALIHTGPMGMYPKIENKVKEVIPLDKLEYVAFLHFESDEWGGMQFLQSPKARLICSDLSSKLNLTGWYNIPVDHISFWDGEVLKTGKKSLRFIMTPHVHHWDSMMIFEENTKSLFTSDLFIQPGMNKPVISDDLSEAMISLYRAVGIFASEDPVRKTTKRLVELDPNMVYPMHGSCIERSMFGRYVDAIMNNNFAYTNMLLGQKLEYGYGVT</sequence>
<dbReference type="PANTHER" id="PTHR43717:SF1">
    <property type="entry name" value="ANAEROBIC NITRIC OXIDE REDUCTASE FLAVORUBREDOXIN"/>
    <property type="match status" value="1"/>
</dbReference>
<organism evidence="2 3">
    <name type="scientific">Candidatus Nitrosocosmicus franklandianus</name>
    <dbReference type="NCBI Taxonomy" id="1798806"/>
    <lineage>
        <taxon>Archaea</taxon>
        <taxon>Nitrososphaerota</taxon>
        <taxon>Nitrososphaeria</taxon>
        <taxon>Nitrososphaerales</taxon>
        <taxon>Nitrososphaeraceae</taxon>
        <taxon>Candidatus Nitrosocosmicus</taxon>
    </lineage>
</organism>
<dbReference type="SUPFAM" id="SSF56281">
    <property type="entry name" value="Metallo-hydrolase/oxidoreductase"/>
    <property type="match status" value="1"/>
</dbReference>
<keyword evidence="3" id="KW-1185">Reference proteome</keyword>
<dbReference type="InterPro" id="IPR036866">
    <property type="entry name" value="RibonucZ/Hydroxyglut_hydro"/>
</dbReference>
<dbReference type="Proteomes" id="UP000294299">
    <property type="component" value="Chromosome NFRAN"/>
</dbReference>
<dbReference type="InterPro" id="IPR001279">
    <property type="entry name" value="Metallo-B-lactamas"/>
</dbReference>
<dbReference type="KEGG" id="nfn:NFRAN_1121"/>
<accession>A0A484I9L4</accession>
<dbReference type="PANTHER" id="PTHR43717">
    <property type="entry name" value="ANAEROBIC NITRIC OXIDE REDUCTASE FLAVORUBREDOXIN"/>
    <property type="match status" value="1"/>
</dbReference>
<feature type="domain" description="Metallo-beta-lactamase" evidence="1">
    <location>
        <begin position="31"/>
        <end position="227"/>
    </location>
</feature>
<dbReference type="GO" id="GO:0016491">
    <property type="term" value="F:oxidoreductase activity"/>
    <property type="evidence" value="ECO:0007669"/>
    <property type="project" value="UniProtKB-KW"/>
</dbReference>
<protein>
    <submittedName>
        <fullName evidence="2">Flavo-diiron protein FprA1</fullName>
        <ecNumber evidence="2">1.6.3.-</ecNumber>
    </submittedName>
</protein>
<evidence type="ECO:0000313" key="3">
    <source>
        <dbReference type="Proteomes" id="UP000294299"/>
    </source>
</evidence>
<dbReference type="Gene3D" id="3.60.15.10">
    <property type="entry name" value="Ribonuclease Z/Hydroxyacylglutathione hydrolase-like"/>
    <property type="match status" value="1"/>
</dbReference>